<evidence type="ECO:0000313" key="2">
    <source>
        <dbReference type="EMBL" id="GGE36436.1"/>
    </source>
</evidence>
<keyword evidence="3" id="KW-1185">Reference proteome</keyword>
<organism evidence="2 3">
    <name type="scientific">Primorskyibacter flagellatus</name>
    <dbReference type="NCBI Taxonomy" id="1387277"/>
    <lineage>
        <taxon>Bacteria</taxon>
        <taxon>Pseudomonadati</taxon>
        <taxon>Pseudomonadota</taxon>
        <taxon>Alphaproteobacteria</taxon>
        <taxon>Rhodobacterales</taxon>
        <taxon>Roseobacteraceae</taxon>
        <taxon>Primorskyibacter</taxon>
    </lineage>
</organism>
<accession>A0A917EGA3</accession>
<protein>
    <submittedName>
        <fullName evidence="2">Uncharacterized protein</fullName>
    </submittedName>
</protein>
<name>A0A917EGA3_9RHOB</name>
<keyword evidence="1" id="KW-0732">Signal</keyword>
<dbReference type="EMBL" id="BMFJ01000001">
    <property type="protein sequence ID" value="GGE36436.1"/>
    <property type="molecule type" value="Genomic_DNA"/>
</dbReference>
<sequence>MFPLMTRILHILGLCAVFLAAPVVAQAACTAEYKAKQDNPLRLQHGEMQVSSCDPSAAAAEVQARLAQQGWILLKIVSLKG</sequence>
<feature type="chain" id="PRO_5037941447" evidence="1">
    <location>
        <begin position="28"/>
        <end position="81"/>
    </location>
</feature>
<proteinExistence type="predicted"/>
<evidence type="ECO:0000256" key="1">
    <source>
        <dbReference type="SAM" id="SignalP"/>
    </source>
</evidence>
<dbReference type="AlphaFoldDB" id="A0A917EGA3"/>
<feature type="signal peptide" evidence="1">
    <location>
        <begin position="1"/>
        <end position="27"/>
    </location>
</feature>
<reference evidence="3" key="1">
    <citation type="journal article" date="2019" name="Int. J. Syst. Evol. Microbiol.">
        <title>The Global Catalogue of Microorganisms (GCM) 10K type strain sequencing project: providing services to taxonomists for standard genome sequencing and annotation.</title>
        <authorList>
            <consortium name="The Broad Institute Genomics Platform"/>
            <consortium name="The Broad Institute Genome Sequencing Center for Infectious Disease"/>
            <person name="Wu L."/>
            <person name="Ma J."/>
        </authorList>
    </citation>
    <scope>NUCLEOTIDE SEQUENCE [LARGE SCALE GENOMIC DNA]</scope>
    <source>
        <strain evidence="3">CGMCC 1.12664</strain>
    </source>
</reference>
<evidence type="ECO:0000313" key="3">
    <source>
        <dbReference type="Proteomes" id="UP000612855"/>
    </source>
</evidence>
<comment type="caution">
    <text evidence="2">The sequence shown here is derived from an EMBL/GenBank/DDBJ whole genome shotgun (WGS) entry which is preliminary data.</text>
</comment>
<dbReference type="Proteomes" id="UP000612855">
    <property type="component" value="Unassembled WGS sequence"/>
</dbReference>
<gene>
    <name evidence="2" type="ORF">GCM10011360_25250</name>
</gene>